<evidence type="ECO:0000313" key="2">
    <source>
        <dbReference type="EMBL" id="KAH0549265.1"/>
    </source>
</evidence>
<evidence type="ECO:0000313" key="3">
    <source>
        <dbReference type="Proteomes" id="UP000826195"/>
    </source>
</evidence>
<dbReference type="EMBL" id="JAHXZJ010001864">
    <property type="protein sequence ID" value="KAH0549265.1"/>
    <property type="molecule type" value="Genomic_DNA"/>
</dbReference>
<feature type="compositionally biased region" description="Polar residues" evidence="1">
    <location>
        <begin position="8"/>
        <end position="17"/>
    </location>
</feature>
<organism evidence="2 3">
    <name type="scientific">Cotesia glomerata</name>
    <name type="common">Lepidopteran parasitic wasp</name>
    <name type="synonym">Apanteles glomeratus</name>
    <dbReference type="NCBI Taxonomy" id="32391"/>
    <lineage>
        <taxon>Eukaryota</taxon>
        <taxon>Metazoa</taxon>
        <taxon>Ecdysozoa</taxon>
        <taxon>Arthropoda</taxon>
        <taxon>Hexapoda</taxon>
        <taxon>Insecta</taxon>
        <taxon>Pterygota</taxon>
        <taxon>Neoptera</taxon>
        <taxon>Endopterygota</taxon>
        <taxon>Hymenoptera</taxon>
        <taxon>Apocrita</taxon>
        <taxon>Ichneumonoidea</taxon>
        <taxon>Braconidae</taxon>
        <taxon>Microgastrinae</taxon>
        <taxon>Cotesia</taxon>
    </lineage>
</organism>
<sequence>MYREGKDQQMNQASGTKHQAKGGPADPVAWHAPRLYLQGPTPVYFLVSRQKTPQSVSFRAWRDATEKCSGVLETATVRDERRRATA</sequence>
<evidence type="ECO:0000256" key="1">
    <source>
        <dbReference type="SAM" id="MobiDB-lite"/>
    </source>
</evidence>
<proteinExistence type="predicted"/>
<name>A0AAV7IAH8_COTGL</name>
<accession>A0AAV7IAH8</accession>
<dbReference type="AlphaFoldDB" id="A0AAV7IAH8"/>
<keyword evidence="3" id="KW-1185">Reference proteome</keyword>
<reference evidence="2 3" key="1">
    <citation type="journal article" date="2021" name="J. Hered.">
        <title>A chromosome-level genome assembly of the parasitoid wasp, Cotesia glomerata (Hymenoptera: Braconidae).</title>
        <authorList>
            <person name="Pinto B.J."/>
            <person name="Weis J.J."/>
            <person name="Gamble T."/>
            <person name="Ode P.J."/>
            <person name="Paul R."/>
            <person name="Zaspel J.M."/>
        </authorList>
    </citation>
    <scope>NUCLEOTIDE SEQUENCE [LARGE SCALE GENOMIC DNA]</scope>
    <source>
        <strain evidence="2">CgM1</strain>
    </source>
</reference>
<protein>
    <submittedName>
        <fullName evidence="2">Uncharacterized protein</fullName>
    </submittedName>
</protein>
<feature type="region of interest" description="Disordered" evidence="1">
    <location>
        <begin position="1"/>
        <end position="29"/>
    </location>
</feature>
<comment type="caution">
    <text evidence="2">The sequence shown here is derived from an EMBL/GenBank/DDBJ whole genome shotgun (WGS) entry which is preliminary data.</text>
</comment>
<gene>
    <name evidence="2" type="ORF">KQX54_007475</name>
</gene>
<dbReference type="Proteomes" id="UP000826195">
    <property type="component" value="Unassembled WGS sequence"/>
</dbReference>